<keyword evidence="1" id="KW-0732">Signal</keyword>
<dbReference type="AlphaFoldDB" id="E4YG38"/>
<dbReference type="EMBL" id="FN654510">
    <property type="protein sequence ID" value="CBY34462.1"/>
    <property type="molecule type" value="Genomic_DNA"/>
</dbReference>
<accession>E4YG38</accession>
<organism evidence="2">
    <name type="scientific">Oikopleura dioica</name>
    <name type="common">Tunicate</name>
    <dbReference type="NCBI Taxonomy" id="34765"/>
    <lineage>
        <taxon>Eukaryota</taxon>
        <taxon>Metazoa</taxon>
        <taxon>Chordata</taxon>
        <taxon>Tunicata</taxon>
        <taxon>Appendicularia</taxon>
        <taxon>Copelata</taxon>
        <taxon>Oikopleuridae</taxon>
        <taxon>Oikopleura</taxon>
    </lineage>
</organism>
<feature type="chain" id="PRO_5003193484" evidence="1">
    <location>
        <begin position="23"/>
        <end position="306"/>
    </location>
</feature>
<evidence type="ECO:0000256" key="1">
    <source>
        <dbReference type="SAM" id="SignalP"/>
    </source>
</evidence>
<sequence>MNFFYRLPLLTTSLFLLSSAQSSGDSTCRLEEICQSRHLDAFHHIIKTKMEEFYENVGRQPSYNIFLDYFMEKKTSLPNLDYISCLVNNCDDHISVAQFLSKTSIKSTYSVRPQKQIRVEVLELMNIVMTQKQRERFETSLNETRNHVTAYFRRLQEGVRGTIGHYFEFLNGWKNGFGILDNRSFNNQNEKLFQMVSHIMRKQNGEYEKISETKRGSFVDKLKDECSRQSYGSSLSRKIRDNPRNGPTKWERDLQNFFKVNFRHCESRSASCTLENRIKAAVVKYMLESCQGLNQVFYRNVCPESP</sequence>
<protein>
    <submittedName>
        <fullName evidence="2">Uncharacterized protein</fullName>
    </submittedName>
</protein>
<name>E4YG38_OIKDI</name>
<evidence type="ECO:0000313" key="2">
    <source>
        <dbReference type="EMBL" id="CBY34462.1"/>
    </source>
</evidence>
<proteinExistence type="predicted"/>
<reference evidence="2" key="1">
    <citation type="journal article" date="2010" name="Science">
        <title>Plasticity of animal genome architecture unmasked by rapid evolution of a pelagic tunicate.</title>
        <authorList>
            <person name="Denoeud F."/>
            <person name="Henriet S."/>
            <person name="Mungpakdee S."/>
            <person name="Aury J.M."/>
            <person name="Da Silva C."/>
            <person name="Brinkmann H."/>
            <person name="Mikhaleva J."/>
            <person name="Olsen L.C."/>
            <person name="Jubin C."/>
            <person name="Canestro C."/>
            <person name="Bouquet J.M."/>
            <person name="Danks G."/>
            <person name="Poulain J."/>
            <person name="Campsteijn C."/>
            <person name="Adamski M."/>
            <person name="Cross I."/>
            <person name="Yadetie F."/>
            <person name="Muffato M."/>
            <person name="Louis A."/>
            <person name="Butcher S."/>
            <person name="Tsagkogeorga G."/>
            <person name="Konrad A."/>
            <person name="Singh S."/>
            <person name="Jensen M.F."/>
            <person name="Cong E.H."/>
            <person name="Eikeseth-Otteraa H."/>
            <person name="Noel B."/>
            <person name="Anthouard V."/>
            <person name="Porcel B.M."/>
            <person name="Kachouri-Lafond R."/>
            <person name="Nishino A."/>
            <person name="Ugolini M."/>
            <person name="Chourrout P."/>
            <person name="Nishida H."/>
            <person name="Aasland R."/>
            <person name="Huzurbazar S."/>
            <person name="Westhof E."/>
            <person name="Delsuc F."/>
            <person name="Lehrach H."/>
            <person name="Reinhardt R."/>
            <person name="Weissenbach J."/>
            <person name="Roy S.W."/>
            <person name="Artiguenave F."/>
            <person name="Postlethwait J.H."/>
            <person name="Manak J.R."/>
            <person name="Thompson E.M."/>
            <person name="Jaillon O."/>
            <person name="Du Pasquier L."/>
            <person name="Boudinot P."/>
            <person name="Liberles D.A."/>
            <person name="Volff J.N."/>
            <person name="Philippe H."/>
            <person name="Lenhard B."/>
            <person name="Roest Crollius H."/>
            <person name="Wincker P."/>
            <person name="Chourrout D."/>
        </authorList>
    </citation>
    <scope>NUCLEOTIDE SEQUENCE [LARGE SCALE GENOMIC DNA]</scope>
</reference>
<dbReference type="Proteomes" id="UP000011014">
    <property type="component" value="Unassembled WGS sequence"/>
</dbReference>
<gene>
    <name evidence="2" type="ORF">GSOID_T00024486001</name>
</gene>
<feature type="signal peptide" evidence="1">
    <location>
        <begin position="1"/>
        <end position="22"/>
    </location>
</feature>